<comment type="caution">
    <text evidence="7">The sequence shown here is derived from an EMBL/GenBank/DDBJ whole genome shotgun (WGS) entry which is preliminary data.</text>
</comment>
<dbReference type="CDD" id="cd00130">
    <property type="entry name" value="PAS"/>
    <property type="match status" value="1"/>
</dbReference>
<dbReference type="Gene3D" id="3.30.450.20">
    <property type="entry name" value="PAS domain"/>
    <property type="match status" value="1"/>
</dbReference>
<proteinExistence type="predicted"/>
<dbReference type="PANTHER" id="PTHR43304">
    <property type="entry name" value="PHYTOCHROME-LIKE PROTEIN CPH1"/>
    <property type="match status" value="1"/>
</dbReference>
<dbReference type="InterPro" id="IPR052162">
    <property type="entry name" value="Sensor_kinase/Photoreceptor"/>
</dbReference>
<dbReference type="AlphaFoldDB" id="N1U4Q8"/>
<evidence type="ECO:0000256" key="5">
    <source>
        <dbReference type="ARBA" id="ARBA00022777"/>
    </source>
</evidence>
<dbReference type="EC" id="2.7.13.3" evidence="2"/>
<dbReference type="PANTHER" id="PTHR43304:SF1">
    <property type="entry name" value="PAC DOMAIN-CONTAINING PROTEIN"/>
    <property type="match status" value="1"/>
</dbReference>
<dbReference type="Pfam" id="PF08447">
    <property type="entry name" value="PAS_3"/>
    <property type="match status" value="1"/>
</dbReference>
<evidence type="ECO:0000256" key="2">
    <source>
        <dbReference type="ARBA" id="ARBA00012438"/>
    </source>
</evidence>
<name>N1U4Q8_9LEPT</name>
<protein>
    <recommendedName>
        <fullName evidence="2">histidine kinase</fullName>
        <ecNumber evidence="2">2.7.13.3</ecNumber>
    </recommendedName>
</protein>
<organism evidence="7 8">
    <name type="scientific">Leptospira weilii str. Ecochallenge</name>
    <dbReference type="NCBI Taxonomy" id="1049986"/>
    <lineage>
        <taxon>Bacteria</taxon>
        <taxon>Pseudomonadati</taxon>
        <taxon>Spirochaetota</taxon>
        <taxon>Spirochaetia</taxon>
        <taxon>Leptospirales</taxon>
        <taxon>Leptospiraceae</taxon>
        <taxon>Leptospira</taxon>
    </lineage>
</organism>
<dbReference type="Gene3D" id="1.10.287.130">
    <property type="match status" value="1"/>
</dbReference>
<dbReference type="InterPro" id="IPR036097">
    <property type="entry name" value="HisK_dim/P_sf"/>
</dbReference>
<keyword evidence="3" id="KW-0597">Phosphoprotein</keyword>
<evidence type="ECO:0000259" key="6">
    <source>
        <dbReference type="PROSITE" id="PS50112"/>
    </source>
</evidence>
<keyword evidence="5" id="KW-0418">Kinase</keyword>
<accession>N1U4Q8</accession>
<dbReference type="InterPro" id="IPR000014">
    <property type="entry name" value="PAS"/>
</dbReference>
<sequence>MFQISTLDGQIIERNQAWEEVLGYTREELSGIDLVEIIHPDDRDKMLNTLVDVRKYRKNLSVALRYITKHGRTKTILWKTIVSPEHGLVYTTGKDITEIQNTQLKLENMTKELQRSNADLEDFAFIASHDLQEPLRKIKAFGDRLLKKIQIWIRNPWTICKECFLPRIDYPT</sequence>
<dbReference type="Proteomes" id="UP000012249">
    <property type="component" value="Unassembled WGS sequence"/>
</dbReference>
<evidence type="ECO:0000313" key="8">
    <source>
        <dbReference type="Proteomes" id="UP000012249"/>
    </source>
</evidence>
<dbReference type="SUPFAM" id="SSF47384">
    <property type="entry name" value="Homodimeric domain of signal transducing histidine kinase"/>
    <property type="match status" value="1"/>
</dbReference>
<dbReference type="InterPro" id="IPR035965">
    <property type="entry name" value="PAS-like_dom_sf"/>
</dbReference>
<keyword evidence="4" id="KW-0808">Transferase</keyword>
<reference evidence="7 8" key="1">
    <citation type="submission" date="2013-02" db="EMBL/GenBank/DDBJ databases">
        <authorList>
            <person name="Harkins D.M."/>
            <person name="Durkin A.S."/>
            <person name="Brinkac L.M."/>
            <person name="Haft D.H."/>
            <person name="Selengut J.D."/>
            <person name="Sanka R."/>
            <person name="DePew J."/>
            <person name="Purushe J."/>
            <person name="Haake D.A."/>
            <person name="Matsunaga J."/>
            <person name="Vinetz J.M."/>
            <person name="Sutton G.G."/>
            <person name="Nierman W.C."/>
            <person name="Fouts D.E."/>
        </authorList>
    </citation>
    <scope>NUCLEOTIDE SEQUENCE [LARGE SCALE GENOMIC DNA]</scope>
    <source>
        <strain evidence="7 8">Ecochallenge</strain>
    </source>
</reference>
<dbReference type="EMBL" id="AHMI02000091">
    <property type="protein sequence ID" value="EMY15443.1"/>
    <property type="molecule type" value="Genomic_DNA"/>
</dbReference>
<evidence type="ECO:0000256" key="4">
    <source>
        <dbReference type="ARBA" id="ARBA00022679"/>
    </source>
</evidence>
<comment type="catalytic activity">
    <reaction evidence="1">
        <text>ATP + protein L-histidine = ADP + protein N-phospho-L-histidine.</text>
        <dbReference type="EC" id="2.7.13.3"/>
    </reaction>
</comment>
<dbReference type="SUPFAM" id="SSF55785">
    <property type="entry name" value="PYP-like sensor domain (PAS domain)"/>
    <property type="match status" value="1"/>
</dbReference>
<dbReference type="GO" id="GO:0000155">
    <property type="term" value="F:phosphorelay sensor kinase activity"/>
    <property type="evidence" value="ECO:0007669"/>
    <property type="project" value="InterPro"/>
</dbReference>
<feature type="domain" description="PAS" evidence="6">
    <location>
        <begin position="1"/>
        <end position="57"/>
    </location>
</feature>
<dbReference type="InterPro" id="IPR013655">
    <property type="entry name" value="PAS_fold_3"/>
</dbReference>
<evidence type="ECO:0000256" key="1">
    <source>
        <dbReference type="ARBA" id="ARBA00000085"/>
    </source>
</evidence>
<evidence type="ECO:0000313" key="7">
    <source>
        <dbReference type="EMBL" id="EMY15443.1"/>
    </source>
</evidence>
<evidence type="ECO:0000256" key="3">
    <source>
        <dbReference type="ARBA" id="ARBA00022553"/>
    </source>
</evidence>
<dbReference type="PROSITE" id="PS50112">
    <property type="entry name" value="PAS"/>
    <property type="match status" value="1"/>
</dbReference>
<gene>
    <name evidence="7" type="ORF">LEP1GSC043_3755</name>
</gene>
<dbReference type="NCBIfam" id="TIGR00229">
    <property type="entry name" value="sensory_box"/>
    <property type="match status" value="1"/>
</dbReference>